<evidence type="ECO:0000256" key="5">
    <source>
        <dbReference type="ARBA" id="ARBA00023163"/>
    </source>
</evidence>
<dbReference type="InterPro" id="IPR026564">
    <property type="entry name" value="Transcrip_reg_TACO1-like_dom3"/>
</dbReference>
<dbReference type="NCBIfam" id="TIGR01033">
    <property type="entry name" value="YebC/PmpR family DNA-binding transcriptional regulator"/>
    <property type="match status" value="1"/>
</dbReference>
<gene>
    <name evidence="9" type="ORF">CDV28_16115</name>
</gene>
<dbReference type="NCBIfam" id="NF009044">
    <property type="entry name" value="PRK12378.1"/>
    <property type="match status" value="1"/>
</dbReference>
<dbReference type="InterPro" id="IPR002876">
    <property type="entry name" value="Transcrip_reg_TACO1-like"/>
</dbReference>
<dbReference type="InterPro" id="IPR049083">
    <property type="entry name" value="TACO1_YebC_N"/>
</dbReference>
<keyword evidence="10" id="KW-1185">Reference proteome</keyword>
<dbReference type="Gene3D" id="1.10.10.200">
    <property type="match status" value="1"/>
</dbReference>
<evidence type="ECO:0000256" key="4">
    <source>
        <dbReference type="ARBA" id="ARBA00023125"/>
    </source>
</evidence>
<dbReference type="InterPro" id="IPR029072">
    <property type="entry name" value="YebC-like"/>
</dbReference>
<dbReference type="GO" id="GO:0005829">
    <property type="term" value="C:cytosol"/>
    <property type="evidence" value="ECO:0007669"/>
    <property type="project" value="TreeGrafter"/>
</dbReference>
<evidence type="ECO:0000256" key="1">
    <source>
        <dbReference type="ARBA" id="ARBA00008724"/>
    </source>
</evidence>
<dbReference type="FunFam" id="3.30.70.980:FF:000002">
    <property type="entry name" value="Probable transcriptional regulatory protein YebC"/>
    <property type="match status" value="1"/>
</dbReference>
<keyword evidence="4 6" id="KW-0238">DNA-binding</keyword>
<evidence type="ECO:0000256" key="3">
    <source>
        <dbReference type="ARBA" id="ARBA00023015"/>
    </source>
</evidence>
<dbReference type="PANTHER" id="PTHR12532:SF6">
    <property type="entry name" value="TRANSCRIPTIONAL REGULATORY PROTEIN YEBC-RELATED"/>
    <property type="match status" value="1"/>
</dbReference>
<evidence type="ECO:0000259" key="8">
    <source>
        <dbReference type="Pfam" id="PF20772"/>
    </source>
</evidence>
<dbReference type="GO" id="GO:0006355">
    <property type="term" value="P:regulation of DNA-templated transcription"/>
    <property type="evidence" value="ECO:0007669"/>
    <property type="project" value="UniProtKB-UniRule"/>
</dbReference>
<feature type="domain" description="TACO1/YebC-like second and third" evidence="7">
    <location>
        <begin position="82"/>
        <end position="239"/>
    </location>
</feature>
<dbReference type="Pfam" id="PF20772">
    <property type="entry name" value="TACO1_YebC_N"/>
    <property type="match status" value="1"/>
</dbReference>
<organism evidence="9 10">
    <name type="scientific">Candidatus Electronema aureum</name>
    <dbReference type="NCBI Taxonomy" id="2005002"/>
    <lineage>
        <taxon>Bacteria</taxon>
        <taxon>Pseudomonadati</taxon>
        <taxon>Thermodesulfobacteriota</taxon>
        <taxon>Desulfobulbia</taxon>
        <taxon>Desulfobulbales</taxon>
        <taxon>Desulfobulbaceae</taxon>
        <taxon>Candidatus Electronema</taxon>
    </lineage>
</organism>
<keyword evidence="2 6" id="KW-0963">Cytoplasm</keyword>
<sequence length="250" mass="27486">MSGHSKWSTIKRKKGALDAKRGKIFTKLIKEIMVAARMGGGDIDGNPRLRSAVNAAKTENMPKENIERAIKKGSGELGDAIYDEILYEGYGPGGVAVLVETMTDNKNRTVADVRHFFAKNNGNLGENGCVGWMFDKRGVITVEAVAGLGEEQLIELALEAGAEDVVTEEDSFLIYTTPEDFNAVVEQLEKSKIKMSEASILMVPKNTIEVTEEKTASNLLRLLESLEDHDDVQKVHANFDIPDEIMEKLS</sequence>
<evidence type="ECO:0000256" key="2">
    <source>
        <dbReference type="ARBA" id="ARBA00022490"/>
    </source>
</evidence>
<comment type="subcellular location">
    <subcellularLocation>
        <location evidence="6">Cytoplasm</location>
    </subcellularLocation>
</comment>
<reference evidence="9" key="1">
    <citation type="submission" date="2017-07" db="EMBL/GenBank/DDBJ databases">
        <title>The cable genome - Insights into the physiology and evolution of filamentous bacteria capable of sulfide oxidation via long distance electron transfer.</title>
        <authorList>
            <person name="Thorup C."/>
            <person name="Bjerg J.T."/>
            <person name="Schreiber L."/>
            <person name="Nielsen L.P."/>
            <person name="Kjeldsen K.U."/>
            <person name="Boesen T."/>
            <person name="Boggild A."/>
            <person name="Meysman F."/>
            <person name="Geelhoed J."/>
            <person name="Schramm A."/>
        </authorList>
    </citation>
    <scope>NUCLEOTIDE SEQUENCE [LARGE SCALE GENOMIC DNA]</scope>
    <source>
        <strain evidence="9">GS</strain>
    </source>
</reference>
<dbReference type="FunFam" id="1.10.10.200:FF:000002">
    <property type="entry name" value="Probable transcriptional regulatory protein CLM62_37755"/>
    <property type="match status" value="1"/>
</dbReference>
<dbReference type="Proteomes" id="UP000316238">
    <property type="component" value="Unassembled WGS sequence"/>
</dbReference>
<name>A0A521FYE9_9BACT</name>
<accession>A0A521FYE9</accession>
<proteinExistence type="inferred from homology"/>
<dbReference type="Pfam" id="PF01709">
    <property type="entry name" value="Transcrip_reg"/>
    <property type="match status" value="1"/>
</dbReference>
<dbReference type="InterPro" id="IPR048300">
    <property type="entry name" value="TACO1_YebC-like_2nd/3rd_dom"/>
</dbReference>
<dbReference type="NCBIfam" id="NF001030">
    <property type="entry name" value="PRK00110.1"/>
    <property type="match status" value="1"/>
</dbReference>
<keyword evidence="3 6" id="KW-0805">Transcription regulation</keyword>
<evidence type="ECO:0000313" key="9">
    <source>
        <dbReference type="EMBL" id="TAA73780.1"/>
    </source>
</evidence>
<dbReference type="Gene3D" id="3.30.70.980">
    <property type="match status" value="2"/>
</dbReference>
<comment type="similarity">
    <text evidence="1 6">Belongs to the TACO1 family.</text>
</comment>
<dbReference type="GO" id="GO:0003677">
    <property type="term" value="F:DNA binding"/>
    <property type="evidence" value="ECO:0007669"/>
    <property type="project" value="UniProtKB-UniRule"/>
</dbReference>
<dbReference type="InterPro" id="IPR017856">
    <property type="entry name" value="Integrase-like_N"/>
</dbReference>
<dbReference type="SUPFAM" id="SSF75625">
    <property type="entry name" value="YebC-like"/>
    <property type="match status" value="1"/>
</dbReference>
<evidence type="ECO:0000313" key="10">
    <source>
        <dbReference type="Proteomes" id="UP000316238"/>
    </source>
</evidence>
<dbReference type="PANTHER" id="PTHR12532">
    <property type="entry name" value="TRANSLATIONAL ACTIVATOR OF CYTOCHROME C OXIDASE 1"/>
    <property type="match status" value="1"/>
</dbReference>
<comment type="caution">
    <text evidence="9">The sequence shown here is derived from an EMBL/GenBank/DDBJ whole genome shotgun (WGS) entry which is preliminary data.</text>
</comment>
<dbReference type="AlphaFoldDB" id="A0A521FYE9"/>
<feature type="domain" description="TACO1/YebC-like N-terminal" evidence="8">
    <location>
        <begin position="5"/>
        <end position="76"/>
    </location>
</feature>
<evidence type="ECO:0000259" key="7">
    <source>
        <dbReference type="Pfam" id="PF01709"/>
    </source>
</evidence>
<protein>
    <recommendedName>
        <fullName evidence="6">Probable transcriptional regulatory protein CDV28_16115</fullName>
    </recommendedName>
</protein>
<dbReference type="EMBL" id="NQJD01000061">
    <property type="protein sequence ID" value="TAA73780.1"/>
    <property type="molecule type" value="Genomic_DNA"/>
</dbReference>
<keyword evidence="5 6" id="KW-0804">Transcription</keyword>
<evidence type="ECO:0000256" key="6">
    <source>
        <dbReference type="HAMAP-Rule" id="MF_00693"/>
    </source>
</evidence>
<dbReference type="HAMAP" id="MF_00693">
    <property type="entry name" value="Transcrip_reg_TACO1"/>
    <property type="match status" value="1"/>
</dbReference>